<keyword evidence="4" id="KW-0997">Cell inner membrane</keyword>
<dbReference type="InterPro" id="IPR012340">
    <property type="entry name" value="NA-bd_OB-fold"/>
</dbReference>
<dbReference type="Gene3D" id="2.40.50.100">
    <property type="match status" value="1"/>
</dbReference>
<accession>A0AA88JMS8</accession>
<evidence type="ECO:0000313" key="8">
    <source>
        <dbReference type="EMBL" id="KAA3498331.1"/>
    </source>
</evidence>
<proteinExistence type="inferred from homology"/>
<dbReference type="InterPro" id="IPR017871">
    <property type="entry name" value="ABC_transporter-like_CS"/>
</dbReference>
<keyword evidence="4" id="KW-1003">Cell membrane</keyword>
<comment type="subcellular location">
    <subcellularLocation>
        <location evidence="1">Cell inner membrane</location>
        <topology evidence="1">Peripheral membrane protein</topology>
    </subcellularLocation>
</comment>
<keyword evidence="3" id="KW-0813">Transport</keyword>
<evidence type="ECO:0000256" key="6">
    <source>
        <dbReference type="ARBA" id="ARBA00022840"/>
    </source>
</evidence>
<dbReference type="GO" id="GO:1990060">
    <property type="term" value="C:maltose transport complex"/>
    <property type="evidence" value="ECO:0007669"/>
    <property type="project" value="TreeGrafter"/>
</dbReference>
<protein>
    <submittedName>
        <fullName evidence="8">ABC transporter ATP-binding protein</fullName>
    </submittedName>
</protein>
<evidence type="ECO:0000256" key="3">
    <source>
        <dbReference type="ARBA" id="ARBA00022448"/>
    </source>
</evidence>
<dbReference type="GO" id="GO:0016887">
    <property type="term" value="F:ATP hydrolysis activity"/>
    <property type="evidence" value="ECO:0007669"/>
    <property type="project" value="InterPro"/>
</dbReference>
<dbReference type="CDD" id="cd03301">
    <property type="entry name" value="ABC_MalK_N"/>
    <property type="match status" value="1"/>
</dbReference>
<gene>
    <name evidence="8" type="ORF">DXM27_23615</name>
</gene>
<comment type="similarity">
    <text evidence="2">Belongs to the ABC transporter superfamily.</text>
</comment>
<keyword evidence="5" id="KW-0547">Nucleotide-binding</keyword>
<dbReference type="GO" id="GO:0055052">
    <property type="term" value="C:ATP-binding cassette (ABC) transporter complex, substrate-binding subunit-containing"/>
    <property type="evidence" value="ECO:0007669"/>
    <property type="project" value="TreeGrafter"/>
</dbReference>
<dbReference type="GO" id="GO:0015423">
    <property type="term" value="F:ABC-type maltose transporter activity"/>
    <property type="evidence" value="ECO:0007669"/>
    <property type="project" value="TreeGrafter"/>
</dbReference>
<comment type="caution">
    <text evidence="8">The sequence shown here is derived from an EMBL/GenBank/DDBJ whole genome shotgun (WGS) entry which is preliminary data.</text>
</comment>
<dbReference type="SUPFAM" id="SSF50331">
    <property type="entry name" value="MOP-like"/>
    <property type="match status" value="1"/>
</dbReference>
<dbReference type="PANTHER" id="PTHR43875:SF3">
    <property type="entry name" value="MALTOSE_MALTODEXTRIN IMPORT ATP-BINDING PROTEIN MALK"/>
    <property type="match status" value="1"/>
</dbReference>
<dbReference type="GO" id="GO:0005524">
    <property type="term" value="F:ATP binding"/>
    <property type="evidence" value="ECO:0007669"/>
    <property type="project" value="UniProtKB-KW"/>
</dbReference>
<dbReference type="InterPro" id="IPR003593">
    <property type="entry name" value="AAA+_ATPase"/>
</dbReference>
<name>A0AA88JMS8_RHIRH</name>
<dbReference type="Pfam" id="PF08402">
    <property type="entry name" value="TOBE_2"/>
    <property type="match status" value="1"/>
</dbReference>
<dbReference type="InterPro" id="IPR003439">
    <property type="entry name" value="ABC_transporter-like_ATP-bd"/>
</dbReference>
<evidence type="ECO:0000259" key="7">
    <source>
        <dbReference type="PROSITE" id="PS50893"/>
    </source>
</evidence>
<dbReference type="Gene3D" id="3.40.50.300">
    <property type="entry name" value="P-loop containing nucleotide triphosphate hydrolases"/>
    <property type="match status" value="1"/>
</dbReference>
<dbReference type="SMART" id="SM00382">
    <property type="entry name" value="AAA"/>
    <property type="match status" value="1"/>
</dbReference>
<sequence length="357" mass="39265">MGVRLNNIAKSFGSFAAIRDVSMEIPTGSFAVFVGPSGCGKSTLLRMIAGLEETSGGRIAIDDRDVTAVEPADRGVAMVFQNYALYPHLTVFENMAFSLRLARRPKAEVNERVGEAARVLQLDEHLHKRPSQLSGGQRQRVAIGRAIVRQPKVFLFDEPLSNLDAELRVQMRLELTRLHRKLGATMIYVTHDQVEAMTLADRIFVLKGGIVQQAGAPLTLYDDPDNRFVAGFIGSPAMNFLQADVVEQRDGRVTLTLEGGERPLEARLLQPVSPGQRLEIGIRPEHLAITDEGALPVIVEVAEELGDLSYLYTRTGAGKELVVQRQGSREQLDGRSVSLSASPDRILVFDSDGKRLR</sequence>
<dbReference type="PROSITE" id="PS50893">
    <property type="entry name" value="ABC_TRANSPORTER_2"/>
    <property type="match status" value="1"/>
</dbReference>
<dbReference type="PROSITE" id="PS00211">
    <property type="entry name" value="ABC_TRANSPORTER_1"/>
    <property type="match status" value="1"/>
</dbReference>
<dbReference type="InterPro" id="IPR047641">
    <property type="entry name" value="ABC_transpr_MalK/UgpC-like"/>
</dbReference>
<dbReference type="Gene3D" id="2.40.50.140">
    <property type="entry name" value="Nucleic acid-binding proteins"/>
    <property type="match status" value="1"/>
</dbReference>
<dbReference type="RefSeq" id="WP_149901432.1">
    <property type="nucleotide sequence ID" value="NZ_QRFF01000009.1"/>
</dbReference>
<dbReference type="EMBL" id="QRFF01000009">
    <property type="protein sequence ID" value="KAA3498331.1"/>
    <property type="molecule type" value="Genomic_DNA"/>
</dbReference>
<dbReference type="SUPFAM" id="SSF52540">
    <property type="entry name" value="P-loop containing nucleoside triphosphate hydrolases"/>
    <property type="match status" value="1"/>
</dbReference>
<evidence type="ECO:0000313" key="9">
    <source>
        <dbReference type="Proteomes" id="UP000473658"/>
    </source>
</evidence>
<dbReference type="FunFam" id="3.40.50.300:FF:000042">
    <property type="entry name" value="Maltose/maltodextrin ABC transporter, ATP-binding protein"/>
    <property type="match status" value="1"/>
</dbReference>
<dbReference type="NCBIfam" id="NF008653">
    <property type="entry name" value="PRK11650.1"/>
    <property type="match status" value="1"/>
</dbReference>
<dbReference type="Proteomes" id="UP000473658">
    <property type="component" value="Unassembled WGS sequence"/>
</dbReference>
<dbReference type="InterPro" id="IPR027417">
    <property type="entry name" value="P-loop_NTPase"/>
</dbReference>
<dbReference type="InterPro" id="IPR013611">
    <property type="entry name" value="Transp-assoc_OB_typ2"/>
</dbReference>
<keyword evidence="4" id="KW-0472">Membrane</keyword>
<dbReference type="AlphaFoldDB" id="A0AA88JMS8"/>
<reference evidence="8 9" key="1">
    <citation type="submission" date="2018-08" db="EMBL/GenBank/DDBJ databases">
        <title>Crown Gall in kiwifruit.</title>
        <authorList>
            <person name="Visnovsky S.B."/>
            <person name="Pitman A.R."/>
        </authorList>
    </citation>
    <scope>NUCLEOTIDE SEQUENCE [LARGE SCALE GENOMIC DNA]</scope>
    <source>
        <strain evidence="8 9">SBV_302_78_2</strain>
    </source>
</reference>
<organism evidence="8 9">
    <name type="scientific">Rhizobium rhizogenes</name>
    <name type="common">Agrobacterium rhizogenes</name>
    <dbReference type="NCBI Taxonomy" id="359"/>
    <lineage>
        <taxon>Bacteria</taxon>
        <taxon>Pseudomonadati</taxon>
        <taxon>Pseudomonadota</taxon>
        <taxon>Alphaproteobacteria</taxon>
        <taxon>Hyphomicrobiales</taxon>
        <taxon>Rhizobiaceae</taxon>
        <taxon>Rhizobium/Agrobacterium group</taxon>
        <taxon>Rhizobium</taxon>
    </lineage>
</organism>
<keyword evidence="6 8" id="KW-0067">ATP-binding</keyword>
<dbReference type="Pfam" id="PF00005">
    <property type="entry name" value="ABC_tran"/>
    <property type="match status" value="1"/>
</dbReference>
<evidence type="ECO:0000256" key="2">
    <source>
        <dbReference type="ARBA" id="ARBA00005417"/>
    </source>
</evidence>
<evidence type="ECO:0000256" key="4">
    <source>
        <dbReference type="ARBA" id="ARBA00022519"/>
    </source>
</evidence>
<evidence type="ECO:0000256" key="5">
    <source>
        <dbReference type="ARBA" id="ARBA00022741"/>
    </source>
</evidence>
<feature type="domain" description="ABC transporter" evidence="7">
    <location>
        <begin position="3"/>
        <end position="233"/>
    </location>
</feature>
<evidence type="ECO:0000256" key="1">
    <source>
        <dbReference type="ARBA" id="ARBA00004417"/>
    </source>
</evidence>
<dbReference type="InterPro" id="IPR008995">
    <property type="entry name" value="Mo/tungstate-bd_C_term_dom"/>
</dbReference>
<dbReference type="InterPro" id="IPR015855">
    <property type="entry name" value="ABC_transpr_MalK-like"/>
</dbReference>
<dbReference type="PANTHER" id="PTHR43875">
    <property type="entry name" value="MALTODEXTRIN IMPORT ATP-BINDING PROTEIN MSMX"/>
    <property type="match status" value="1"/>
</dbReference>